<name>A0A0V1AR22_TRISP</name>
<comment type="caution">
    <text evidence="1">The sequence shown here is derived from an EMBL/GenBank/DDBJ whole genome shotgun (WGS) entry which is preliminary data.</text>
</comment>
<gene>
    <name evidence="1" type="ORF">T01_2404</name>
</gene>
<dbReference type="EMBL" id="JYDH01000346">
    <property type="protein sequence ID" value="KRY26748.1"/>
    <property type="molecule type" value="Genomic_DNA"/>
</dbReference>
<dbReference type="AlphaFoldDB" id="A0A0V1AR22"/>
<keyword evidence="2" id="KW-1185">Reference proteome</keyword>
<organism evidence="1 2">
    <name type="scientific">Trichinella spiralis</name>
    <name type="common">Trichina worm</name>
    <dbReference type="NCBI Taxonomy" id="6334"/>
    <lineage>
        <taxon>Eukaryota</taxon>
        <taxon>Metazoa</taxon>
        <taxon>Ecdysozoa</taxon>
        <taxon>Nematoda</taxon>
        <taxon>Enoplea</taxon>
        <taxon>Dorylaimia</taxon>
        <taxon>Trichinellida</taxon>
        <taxon>Trichinellidae</taxon>
        <taxon>Trichinella</taxon>
    </lineage>
</organism>
<evidence type="ECO:0000313" key="2">
    <source>
        <dbReference type="Proteomes" id="UP000054776"/>
    </source>
</evidence>
<protein>
    <submittedName>
        <fullName evidence="1">Uncharacterized protein</fullName>
    </submittedName>
</protein>
<accession>A0A0V1AR22</accession>
<sequence length="145" mass="15799">MVIRRVSFGYNGWRELKETPSSDWKTPCLAIMFGAKRDYSGTFWTKCEATHHHASIKAAVAGERAQSSFGVVFSAVVALRYSSKTASSGMSLVNPFVSSIGGEAHLMVEASHVAQLATPSLKQHRYPAEEVILATPVIPYASFSF</sequence>
<proteinExistence type="predicted"/>
<dbReference type="InParanoid" id="A0A0V1AR22"/>
<reference evidence="1 2" key="1">
    <citation type="submission" date="2015-01" db="EMBL/GenBank/DDBJ databases">
        <title>Evolution of Trichinella species and genotypes.</title>
        <authorList>
            <person name="Korhonen P.K."/>
            <person name="Edoardo P."/>
            <person name="Giuseppe L.R."/>
            <person name="Gasser R.B."/>
        </authorList>
    </citation>
    <scope>NUCLEOTIDE SEQUENCE [LARGE SCALE GENOMIC DNA]</scope>
    <source>
        <strain evidence="1">ISS3</strain>
    </source>
</reference>
<evidence type="ECO:0000313" key="1">
    <source>
        <dbReference type="EMBL" id="KRY26748.1"/>
    </source>
</evidence>
<dbReference type="Proteomes" id="UP000054776">
    <property type="component" value="Unassembled WGS sequence"/>
</dbReference>